<dbReference type="HOGENOM" id="CLU_014015_2_1_3"/>
<comment type="similarity">
    <text evidence="2 6">Belongs to the FPP/GGPP synthase family.</text>
</comment>
<reference evidence="7 8" key="1">
    <citation type="journal article" date="2014" name="Appl. Environ. Microbiol.">
        <title>Elucidation of insertion elements encoded on plasmids and in vitro construction of shuttle vectors from the toxic cyanobacterium Planktothrix.</title>
        <authorList>
            <person name="Christiansen G."/>
            <person name="Goesmann A."/>
            <person name="Kurmayer R."/>
        </authorList>
    </citation>
    <scope>NUCLEOTIDE SEQUENCE [LARGE SCALE GENOMIC DNA]</scope>
    <source>
        <strain evidence="7 8">NIVA-CYA 126/8</strain>
    </source>
</reference>
<organism evidence="7 8">
    <name type="scientific">Planktothrix agardhii (strain NIVA-CYA 126/8)</name>
    <dbReference type="NCBI Taxonomy" id="388467"/>
    <lineage>
        <taxon>Bacteria</taxon>
        <taxon>Bacillati</taxon>
        <taxon>Cyanobacteriota</taxon>
        <taxon>Cyanophyceae</taxon>
        <taxon>Oscillatoriophycideae</taxon>
        <taxon>Oscillatoriales</taxon>
        <taxon>Microcoleaceae</taxon>
        <taxon>Planktothrix</taxon>
    </lineage>
</organism>
<evidence type="ECO:0000256" key="2">
    <source>
        <dbReference type="ARBA" id="ARBA00006706"/>
    </source>
</evidence>
<name>A0A073CJ17_PLAA1</name>
<dbReference type="SUPFAM" id="SSF48576">
    <property type="entry name" value="Terpenoid synthases"/>
    <property type="match status" value="1"/>
</dbReference>
<proteinExistence type="inferred from homology"/>
<evidence type="ECO:0000256" key="6">
    <source>
        <dbReference type="RuleBase" id="RU004466"/>
    </source>
</evidence>
<evidence type="ECO:0000256" key="4">
    <source>
        <dbReference type="ARBA" id="ARBA00022723"/>
    </source>
</evidence>
<dbReference type="PANTHER" id="PTHR12001:SF85">
    <property type="entry name" value="SHORT CHAIN ISOPRENYL DIPHOSPHATE SYNTHASE"/>
    <property type="match status" value="1"/>
</dbReference>
<evidence type="ECO:0000313" key="8">
    <source>
        <dbReference type="Proteomes" id="UP000027395"/>
    </source>
</evidence>
<dbReference type="GO" id="GO:0008299">
    <property type="term" value="P:isoprenoid biosynthetic process"/>
    <property type="evidence" value="ECO:0007669"/>
    <property type="project" value="InterPro"/>
</dbReference>
<dbReference type="Pfam" id="PF00348">
    <property type="entry name" value="polyprenyl_synt"/>
    <property type="match status" value="1"/>
</dbReference>
<dbReference type="Gene3D" id="1.10.600.10">
    <property type="entry name" value="Farnesyl Diphosphate Synthase"/>
    <property type="match status" value="1"/>
</dbReference>
<dbReference type="STRING" id="388467.A19Y_3051"/>
<sequence length="365" mass="41094">MFNQTIINEALQNSRSAIVSKIQEFVDSKRQSTGAYTPLYDLLTDYPFRMGKMLRPTICISVARAVGGMGQSALATAAALELYHNAFLIHDDIEDGSESRRGKETLHSRIGIPRAINVGDATNVLAVGLLLENLSFLGVTKTLNILHEIEVMAQQSVEGQAMELDWVADNAAYLTDQDYFTMCVKKTCWYSFMTPCRIGLIIGNPNANASELIKPLAELTRFGMLLGIAFQIQDDLLNLVGEIETYGKEIGGDIYEGKRTVMLNHVITHSKPQEAEKILNILAIPREKKTPDQIEFILQLMRNYGSIEHGWDLARSYANQSAELFESLDFLQAETPVHPEEKLISEYHDQRFLKELINYVIYRNL</sequence>
<dbReference type="EC" id="2.5.1.10" evidence="7"/>
<dbReference type="PANTHER" id="PTHR12001">
    <property type="entry name" value="GERANYLGERANYL PYROPHOSPHATE SYNTHASE"/>
    <property type="match status" value="1"/>
</dbReference>
<dbReference type="Proteomes" id="UP000027395">
    <property type="component" value="Chromosome"/>
</dbReference>
<dbReference type="InterPro" id="IPR033749">
    <property type="entry name" value="Polyprenyl_synt_CS"/>
</dbReference>
<dbReference type="SFLD" id="SFLDS00005">
    <property type="entry name" value="Isoprenoid_Synthase_Type_I"/>
    <property type="match status" value="1"/>
</dbReference>
<dbReference type="PATRIC" id="fig|388467.6.peg.2995"/>
<evidence type="ECO:0000313" key="7">
    <source>
        <dbReference type="EMBL" id="KEI67882.1"/>
    </source>
</evidence>
<dbReference type="PROSITE" id="PS00723">
    <property type="entry name" value="POLYPRENYL_SYNTHASE_1"/>
    <property type="match status" value="1"/>
</dbReference>
<dbReference type="PROSITE" id="PS00444">
    <property type="entry name" value="POLYPRENYL_SYNTHASE_2"/>
    <property type="match status" value="1"/>
</dbReference>
<evidence type="ECO:0000256" key="3">
    <source>
        <dbReference type="ARBA" id="ARBA00022679"/>
    </source>
</evidence>
<evidence type="ECO:0000256" key="1">
    <source>
        <dbReference type="ARBA" id="ARBA00001946"/>
    </source>
</evidence>
<keyword evidence="4" id="KW-0479">Metal-binding</keyword>
<comment type="cofactor">
    <cofactor evidence="1">
        <name>Mg(2+)</name>
        <dbReference type="ChEBI" id="CHEBI:18420"/>
    </cofactor>
</comment>
<keyword evidence="3 6" id="KW-0808">Transferase</keyword>
<dbReference type="eggNOG" id="COG0142">
    <property type="taxonomic scope" value="Bacteria"/>
</dbReference>
<protein>
    <submittedName>
        <fullName evidence="7">Dimethylallyltranstransferase / geranyltranstransferase</fullName>
        <ecNumber evidence="7">2.5.1.10</ecNumber>
    </submittedName>
</protein>
<dbReference type="InterPro" id="IPR008949">
    <property type="entry name" value="Isoprenoid_synthase_dom_sf"/>
</dbReference>
<evidence type="ECO:0000256" key="5">
    <source>
        <dbReference type="ARBA" id="ARBA00022842"/>
    </source>
</evidence>
<dbReference type="InterPro" id="IPR000092">
    <property type="entry name" value="Polyprenyl_synt"/>
</dbReference>
<dbReference type="RefSeq" id="WP_081846396.1">
    <property type="nucleotide sequence ID" value="NZ_CM002803.1"/>
</dbReference>
<gene>
    <name evidence="7" type="ORF">A19Y_3051</name>
</gene>
<dbReference type="GeneID" id="77288488"/>
<dbReference type="EMBL" id="CM002803">
    <property type="protein sequence ID" value="KEI67882.1"/>
    <property type="molecule type" value="Genomic_DNA"/>
</dbReference>
<keyword evidence="8" id="KW-1185">Reference proteome</keyword>
<accession>A0A073CJ17</accession>
<dbReference type="AlphaFoldDB" id="A0A073CJ17"/>
<dbReference type="GO" id="GO:0046872">
    <property type="term" value="F:metal ion binding"/>
    <property type="evidence" value="ECO:0007669"/>
    <property type="project" value="UniProtKB-KW"/>
</dbReference>
<dbReference type="GO" id="GO:0004337">
    <property type="term" value="F:(2E,6E)-farnesyl diphosphate synthase activity"/>
    <property type="evidence" value="ECO:0007669"/>
    <property type="project" value="UniProtKB-EC"/>
</dbReference>
<keyword evidence="5" id="KW-0460">Magnesium</keyword>